<evidence type="ECO:0000313" key="1">
    <source>
        <dbReference type="EMBL" id="JAH10192.1"/>
    </source>
</evidence>
<dbReference type="EMBL" id="GBXM01098385">
    <property type="protein sequence ID" value="JAH10192.1"/>
    <property type="molecule type" value="Transcribed_RNA"/>
</dbReference>
<reference evidence="1" key="1">
    <citation type="submission" date="2014-11" db="EMBL/GenBank/DDBJ databases">
        <authorList>
            <person name="Amaro Gonzalez C."/>
        </authorList>
    </citation>
    <scope>NUCLEOTIDE SEQUENCE</scope>
</reference>
<dbReference type="AlphaFoldDB" id="A0A0E9Q0Z2"/>
<name>A0A0E9Q0Z2_ANGAN</name>
<proteinExistence type="predicted"/>
<reference evidence="1" key="2">
    <citation type="journal article" date="2015" name="Fish Shellfish Immunol.">
        <title>Early steps in the European eel (Anguilla anguilla)-Vibrio vulnificus interaction in the gills: Role of the RtxA13 toxin.</title>
        <authorList>
            <person name="Callol A."/>
            <person name="Pajuelo D."/>
            <person name="Ebbesson L."/>
            <person name="Teles M."/>
            <person name="MacKenzie S."/>
            <person name="Amaro C."/>
        </authorList>
    </citation>
    <scope>NUCLEOTIDE SEQUENCE</scope>
</reference>
<protein>
    <submittedName>
        <fullName evidence="1">Uncharacterized protein</fullName>
    </submittedName>
</protein>
<accession>A0A0E9Q0Z2</accession>
<organism evidence="1">
    <name type="scientific">Anguilla anguilla</name>
    <name type="common">European freshwater eel</name>
    <name type="synonym">Muraena anguilla</name>
    <dbReference type="NCBI Taxonomy" id="7936"/>
    <lineage>
        <taxon>Eukaryota</taxon>
        <taxon>Metazoa</taxon>
        <taxon>Chordata</taxon>
        <taxon>Craniata</taxon>
        <taxon>Vertebrata</taxon>
        <taxon>Euteleostomi</taxon>
        <taxon>Actinopterygii</taxon>
        <taxon>Neopterygii</taxon>
        <taxon>Teleostei</taxon>
        <taxon>Anguilliformes</taxon>
        <taxon>Anguillidae</taxon>
        <taxon>Anguilla</taxon>
    </lineage>
</organism>
<sequence length="27" mass="2954">MIVEKLHNSFSVCTTGVNTCILFALLV</sequence>